<dbReference type="EC" id="1.8.1.7" evidence="3 17"/>
<comment type="caution">
    <text evidence="20">The sequence shown here is derived from an EMBL/GenBank/DDBJ whole genome shotgun (WGS) entry which is preliminary data.</text>
</comment>
<dbReference type="PRINTS" id="PR00411">
    <property type="entry name" value="PNDRDTASEI"/>
</dbReference>
<evidence type="ECO:0000313" key="21">
    <source>
        <dbReference type="Proteomes" id="UP001310890"/>
    </source>
</evidence>
<evidence type="ECO:0000256" key="14">
    <source>
        <dbReference type="PIRSR" id="PIRSR000350-3"/>
    </source>
</evidence>
<evidence type="ECO:0000256" key="1">
    <source>
        <dbReference type="ARBA" id="ARBA00004496"/>
    </source>
</evidence>
<comment type="function">
    <text evidence="12 17">Catalyzes the reduction of glutathione disulfide (GSSG) to reduced glutathione (GSH). Constitutes the major mechanism to maintain a high GSH:GSSG ratio in the cytosol.</text>
</comment>
<comment type="catalytic activity">
    <reaction evidence="17">
        <text>2 glutathione + NADP(+) = glutathione disulfide + NADPH + H(+)</text>
        <dbReference type="Rhea" id="RHEA:11740"/>
        <dbReference type="ChEBI" id="CHEBI:15378"/>
        <dbReference type="ChEBI" id="CHEBI:57783"/>
        <dbReference type="ChEBI" id="CHEBI:57925"/>
        <dbReference type="ChEBI" id="CHEBI:58297"/>
        <dbReference type="ChEBI" id="CHEBI:58349"/>
        <dbReference type="EC" id="1.8.1.7"/>
    </reaction>
</comment>
<dbReference type="Gene3D" id="3.50.50.60">
    <property type="entry name" value="FAD/NAD(P)-binding domain"/>
    <property type="match status" value="2"/>
</dbReference>
<sequence length="465" mass="51295">MAPIQKECDYLVLGGGSGGLASARRASGMYGAKAIVIENKRLGGTCVNVGCVPKKITWEAANLAEKMRDSKAYGFSFEESAPFDWETFTQKRHAYIKRLNGIYEKNLKNDKVEYLHGTASFVDPHTVKVVLDDNTEAEIKAKKVLIAVGGHPNLPPVEGAEHGITSDGFFELEKQPKKVAVIGAGYIAVEMAGMFHALGTETHLFIRHDTFLRTFDPMVQEKVTAEYERQGMHLHKNSSQSKLEDLGNGMKKLHYKDQNGEGTMEVDTVLWAIGRSPELEKLNLGVTKVAQDEKKHIKTDDYQNTNIEHIYALGDVCDRGFELTPVAIAAGRRLADRLFGGQKDAHLDYSNIPSVVFSHPEVGSVGLTEPDARKKYGDENIRIYNSTFTALYYSMMEQDEKGPTSYKLVCQGKDEKVVGLHILGVGSAEMLQGFGVAIKMGATKADFDRCVAIHPTSAEELVTMK</sequence>
<keyword evidence="9 16" id="KW-0560">Oxidoreductase</keyword>
<dbReference type="PROSITE" id="PS00076">
    <property type="entry name" value="PYRIDINE_REDOX_1"/>
    <property type="match status" value="1"/>
</dbReference>
<evidence type="ECO:0000256" key="16">
    <source>
        <dbReference type="RuleBase" id="RU003691"/>
    </source>
</evidence>
<dbReference type="Pfam" id="PF07992">
    <property type="entry name" value="Pyr_redox_2"/>
    <property type="match status" value="1"/>
</dbReference>
<dbReference type="GO" id="GO:0050661">
    <property type="term" value="F:NADP binding"/>
    <property type="evidence" value="ECO:0007669"/>
    <property type="project" value="InterPro"/>
</dbReference>
<dbReference type="GO" id="GO:0050660">
    <property type="term" value="F:flavin adenine dinucleotide binding"/>
    <property type="evidence" value="ECO:0007669"/>
    <property type="project" value="InterPro"/>
</dbReference>
<evidence type="ECO:0000256" key="7">
    <source>
        <dbReference type="ARBA" id="ARBA00022827"/>
    </source>
</evidence>
<comment type="cofactor">
    <cofactor evidence="14">
        <name>FAD</name>
        <dbReference type="ChEBI" id="CHEBI:57692"/>
    </cofactor>
    <text evidence="14">Binds 1 FAD per subunit.</text>
</comment>
<dbReference type="AlphaFoldDB" id="A0AAN7TDC9"/>
<feature type="active site" description="Proton acceptor" evidence="13">
    <location>
        <position position="454"/>
    </location>
</feature>
<dbReference type="SUPFAM" id="SSF51905">
    <property type="entry name" value="FAD/NAD(P)-binding domain"/>
    <property type="match status" value="1"/>
</dbReference>
<protein>
    <recommendedName>
        <fullName evidence="4 17">Glutathione reductase</fullName>
        <ecNumber evidence="3 17">1.8.1.7</ecNumber>
    </recommendedName>
</protein>
<keyword evidence="5 17" id="KW-0963">Cytoplasm</keyword>
<evidence type="ECO:0000259" key="18">
    <source>
        <dbReference type="Pfam" id="PF02852"/>
    </source>
</evidence>
<accession>A0AAN7TDC9</accession>
<evidence type="ECO:0000256" key="4">
    <source>
        <dbReference type="ARBA" id="ARBA00017111"/>
    </source>
</evidence>
<dbReference type="PIRSF" id="PIRSF000350">
    <property type="entry name" value="Mercury_reductase_MerA"/>
    <property type="match status" value="1"/>
</dbReference>
<dbReference type="PANTHER" id="PTHR42737">
    <property type="entry name" value="GLUTATHIONE REDUCTASE"/>
    <property type="match status" value="1"/>
</dbReference>
<dbReference type="Gene3D" id="3.30.390.30">
    <property type="match status" value="1"/>
</dbReference>
<evidence type="ECO:0000256" key="13">
    <source>
        <dbReference type="PIRSR" id="PIRSR000350-2"/>
    </source>
</evidence>
<dbReference type="NCBIfam" id="NF004776">
    <property type="entry name" value="PRK06116.1"/>
    <property type="match status" value="1"/>
</dbReference>
<evidence type="ECO:0000256" key="8">
    <source>
        <dbReference type="ARBA" id="ARBA00022857"/>
    </source>
</evidence>
<evidence type="ECO:0000256" key="12">
    <source>
        <dbReference type="ARBA" id="ARBA00056905"/>
    </source>
</evidence>
<keyword evidence="14" id="KW-0520">NAD</keyword>
<dbReference type="InterPro" id="IPR046952">
    <property type="entry name" value="GSHR/TRXR-like"/>
</dbReference>
<evidence type="ECO:0000256" key="17">
    <source>
        <dbReference type="RuleBase" id="RU365016"/>
    </source>
</evidence>
<reference evidence="20" key="1">
    <citation type="submission" date="2023-08" db="EMBL/GenBank/DDBJ databases">
        <title>Black Yeasts Isolated from many extreme environments.</title>
        <authorList>
            <person name="Coleine C."/>
            <person name="Stajich J.E."/>
            <person name="Selbmann L."/>
        </authorList>
    </citation>
    <scope>NUCLEOTIDE SEQUENCE</scope>
    <source>
        <strain evidence="20">CCFEE 5401</strain>
    </source>
</reference>
<dbReference type="NCBIfam" id="TIGR01421">
    <property type="entry name" value="gluta_reduc_1"/>
    <property type="match status" value="1"/>
</dbReference>
<dbReference type="EMBL" id="JAVRRL010000046">
    <property type="protein sequence ID" value="KAK5110745.1"/>
    <property type="molecule type" value="Genomic_DNA"/>
</dbReference>
<dbReference type="InterPro" id="IPR023753">
    <property type="entry name" value="FAD/NAD-binding_dom"/>
</dbReference>
<dbReference type="PRINTS" id="PR00368">
    <property type="entry name" value="FADPNR"/>
</dbReference>
<feature type="binding site" evidence="14">
    <location>
        <position position="315"/>
    </location>
    <ligand>
        <name>FAD</name>
        <dbReference type="ChEBI" id="CHEBI:57692"/>
    </ligand>
</feature>
<organism evidence="20 21">
    <name type="scientific">Meristemomyces frigidus</name>
    <dbReference type="NCBI Taxonomy" id="1508187"/>
    <lineage>
        <taxon>Eukaryota</taxon>
        <taxon>Fungi</taxon>
        <taxon>Dikarya</taxon>
        <taxon>Ascomycota</taxon>
        <taxon>Pezizomycotina</taxon>
        <taxon>Dothideomycetes</taxon>
        <taxon>Dothideomycetidae</taxon>
        <taxon>Mycosphaerellales</taxon>
        <taxon>Teratosphaeriaceae</taxon>
        <taxon>Meristemomyces</taxon>
    </lineage>
</organism>
<dbReference type="FunFam" id="3.50.50.60:FF:000141">
    <property type="entry name" value="Glutathione reductase"/>
    <property type="match status" value="1"/>
</dbReference>
<keyword evidence="7 14" id="KW-0274">FAD</keyword>
<keyword evidence="11 16" id="KW-0676">Redox-active center</keyword>
<evidence type="ECO:0000256" key="2">
    <source>
        <dbReference type="ARBA" id="ARBA00007532"/>
    </source>
</evidence>
<dbReference type="InterPro" id="IPR036188">
    <property type="entry name" value="FAD/NAD-bd_sf"/>
</dbReference>
<dbReference type="InterPro" id="IPR016156">
    <property type="entry name" value="FAD/NAD-linked_Rdtase_dimer_sf"/>
</dbReference>
<dbReference type="Pfam" id="PF02852">
    <property type="entry name" value="Pyr_redox_dim"/>
    <property type="match status" value="1"/>
</dbReference>
<dbReference type="GO" id="GO:0034599">
    <property type="term" value="P:cellular response to oxidative stress"/>
    <property type="evidence" value="ECO:0007669"/>
    <property type="project" value="TreeGrafter"/>
</dbReference>
<feature type="binding site" evidence="14">
    <location>
        <position position="274"/>
    </location>
    <ligand>
        <name>NAD(+)</name>
        <dbReference type="ChEBI" id="CHEBI:57540"/>
    </ligand>
</feature>
<evidence type="ECO:0000256" key="5">
    <source>
        <dbReference type="ARBA" id="ARBA00022490"/>
    </source>
</evidence>
<evidence type="ECO:0000256" key="15">
    <source>
        <dbReference type="PIRSR" id="PIRSR000350-4"/>
    </source>
</evidence>
<keyword evidence="10" id="KW-1015">Disulfide bond</keyword>
<dbReference type="InterPro" id="IPR012999">
    <property type="entry name" value="Pyr_OxRdtase_I_AS"/>
</dbReference>
<dbReference type="GO" id="GO:0045454">
    <property type="term" value="P:cell redox homeostasis"/>
    <property type="evidence" value="ECO:0007669"/>
    <property type="project" value="InterPro"/>
</dbReference>
<dbReference type="FunFam" id="3.30.390.30:FF:000003">
    <property type="entry name" value="Glutathione reductase"/>
    <property type="match status" value="1"/>
</dbReference>
<dbReference type="PANTHER" id="PTHR42737:SF2">
    <property type="entry name" value="GLUTATHIONE REDUCTASE"/>
    <property type="match status" value="1"/>
</dbReference>
<dbReference type="InterPro" id="IPR004099">
    <property type="entry name" value="Pyr_nucl-diS_OxRdtase_dimer"/>
</dbReference>
<comment type="subcellular location">
    <subcellularLocation>
        <location evidence="1 17">Cytoplasm</location>
    </subcellularLocation>
</comment>
<dbReference type="Proteomes" id="UP001310890">
    <property type="component" value="Unassembled WGS sequence"/>
</dbReference>
<dbReference type="GO" id="GO:0004362">
    <property type="term" value="F:glutathione-disulfide reductase (NADPH) activity"/>
    <property type="evidence" value="ECO:0007669"/>
    <property type="project" value="UniProtKB-EC"/>
</dbReference>
<comment type="similarity">
    <text evidence="2 16">Belongs to the class-I pyridine nucleotide-disulfide oxidoreductase family.</text>
</comment>
<dbReference type="InterPro" id="IPR006322">
    <property type="entry name" value="Glutathione_Rdtase_euk/bac"/>
</dbReference>
<dbReference type="GO" id="GO:0005739">
    <property type="term" value="C:mitochondrion"/>
    <property type="evidence" value="ECO:0007669"/>
    <property type="project" value="TreeGrafter"/>
</dbReference>
<dbReference type="GO" id="GO:0006749">
    <property type="term" value="P:glutathione metabolic process"/>
    <property type="evidence" value="ECO:0007669"/>
    <property type="project" value="InterPro"/>
</dbReference>
<keyword evidence="6 16" id="KW-0285">Flavoprotein</keyword>
<dbReference type="SUPFAM" id="SSF55424">
    <property type="entry name" value="FAD/NAD-linked reductases, dimerisation (C-terminal) domain"/>
    <property type="match status" value="1"/>
</dbReference>
<keyword evidence="8 17" id="KW-0521">NADP</keyword>
<name>A0AAN7TDC9_9PEZI</name>
<evidence type="ECO:0000259" key="19">
    <source>
        <dbReference type="Pfam" id="PF07992"/>
    </source>
</evidence>
<feature type="disulfide bond" description="Redox-active" evidence="15">
    <location>
        <begin position="46"/>
        <end position="51"/>
    </location>
</feature>
<gene>
    <name evidence="20" type="primary">GTR1</name>
    <name evidence="20" type="ORF">LTR62_005622</name>
</gene>
<feature type="domain" description="FAD/NAD(P)-binding" evidence="19">
    <location>
        <begin position="9"/>
        <end position="331"/>
    </location>
</feature>
<feature type="domain" description="Pyridine nucleotide-disulphide oxidoreductase dimerisation" evidence="18">
    <location>
        <begin position="352"/>
        <end position="464"/>
    </location>
</feature>
<evidence type="ECO:0000256" key="9">
    <source>
        <dbReference type="ARBA" id="ARBA00023002"/>
    </source>
</evidence>
<dbReference type="InterPro" id="IPR001100">
    <property type="entry name" value="Pyr_nuc-diS_OxRdtase"/>
</dbReference>
<evidence type="ECO:0000256" key="6">
    <source>
        <dbReference type="ARBA" id="ARBA00022630"/>
    </source>
</evidence>
<evidence type="ECO:0000256" key="10">
    <source>
        <dbReference type="ARBA" id="ARBA00023157"/>
    </source>
</evidence>
<proteinExistence type="inferred from homology"/>
<feature type="binding site" evidence="14">
    <location>
        <begin position="183"/>
        <end position="190"/>
    </location>
    <ligand>
        <name>NAD(+)</name>
        <dbReference type="ChEBI" id="CHEBI:57540"/>
    </ligand>
</feature>
<feature type="binding site" evidence="14">
    <location>
        <position position="55"/>
    </location>
    <ligand>
        <name>FAD</name>
        <dbReference type="ChEBI" id="CHEBI:57692"/>
    </ligand>
</feature>
<evidence type="ECO:0000313" key="20">
    <source>
        <dbReference type="EMBL" id="KAK5110745.1"/>
    </source>
</evidence>
<dbReference type="GO" id="GO:0005829">
    <property type="term" value="C:cytosol"/>
    <property type="evidence" value="ECO:0007669"/>
    <property type="project" value="TreeGrafter"/>
</dbReference>
<keyword evidence="14" id="KW-0547">Nucleotide-binding</keyword>
<evidence type="ECO:0000256" key="3">
    <source>
        <dbReference type="ARBA" id="ARBA00012607"/>
    </source>
</evidence>
<evidence type="ECO:0000256" key="11">
    <source>
        <dbReference type="ARBA" id="ARBA00023284"/>
    </source>
</evidence>